<proteinExistence type="predicted"/>
<gene>
    <name evidence="2" type="ORF">C5F47_01620</name>
</gene>
<feature type="compositionally biased region" description="Basic and acidic residues" evidence="1">
    <location>
        <begin position="20"/>
        <end position="37"/>
    </location>
</feature>
<sequence length="92" mass="9910">MGKIRIRTGRGTGTIEVDEDASKWSGDEFRKIQEARKKASAGRMVHTGRGTGSRKLGDMPDPKARPSTEGMTRSTGRGTSSRKSTNKGSDKA</sequence>
<evidence type="ECO:0000313" key="2">
    <source>
        <dbReference type="EMBL" id="QLH02353.1"/>
    </source>
</evidence>
<feature type="compositionally biased region" description="Low complexity" evidence="1">
    <location>
        <begin position="67"/>
        <end position="83"/>
    </location>
</feature>
<reference evidence="2 3" key="1">
    <citation type="submission" date="2018-02" db="EMBL/GenBank/DDBJ databases">
        <title>Complete genome of Nitrosopumilus cobalaminigenes HCA1.</title>
        <authorList>
            <person name="Qin W."/>
            <person name="Zheng Y."/>
            <person name="Stahl D.A."/>
        </authorList>
    </citation>
    <scope>NUCLEOTIDE SEQUENCE [LARGE SCALE GENOMIC DNA]</scope>
    <source>
        <strain evidence="2 3">HCA1</strain>
    </source>
</reference>
<protein>
    <submittedName>
        <fullName evidence="2">Uncharacterized protein</fullName>
    </submittedName>
</protein>
<evidence type="ECO:0000256" key="1">
    <source>
        <dbReference type="SAM" id="MobiDB-lite"/>
    </source>
</evidence>
<dbReference type="Proteomes" id="UP000509771">
    <property type="component" value="Chromosome"/>
</dbReference>
<dbReference type="GeneID" id="56058673"/>
<dbReference type="OrthoDB" id="2775at2157"/>
<accession>A0A7D5LYJ2</accession>
<keyword evidence="3" id="KW-1185">Reference proteome</keyword>
<dbReference type="KEGG" id="ncl:C5F47_01620"/>
<feature type="compositionally biased region" description="Basic and acidic residues" evidence="1">
    <location>
        <begin position="55"/>
        <end position="66"/>
    </location>
</feature>
<feature type="region of interest" description="Disordered" evidence="1">
    <location>
        <begin position="1"/>
        <end position="92"/>
    </location>
</feature>
<organism evidence="2 3">
    <name type="scientific">Nitrosopumilus cobalaminigenes</name>
    <dbReference type="NCBI Taxonomy" id="1470066"/>
    <lineage>
        <taxon>Archaea</taxon>
        <taxon>Nitrososphaerota</taxon>
        <taxon>Nitrososphaeria</taxon>
        <taxon>Nitrosopumilales</taxon>
        <taxon>Nitrosopumilaceae</taxon>
        <taxon>Nitrosopumilus</taxon>
    </lineage>
</organism>
<dbReference type="AlphaFoldDB" id="A0A7D5LYJ2"/>
<name>A0A7D5LYJ2_9ARCH</name>
<evidence type="ECO:0000313" key="3">
    <source>
        <dbReference type="Proteomes" id="UP000509771"/>
    </source>
</evidence>
<dbReference type="RefSeq" id="WP_179361182.1">
    <property type="nucleotide sequence ID" value="NZ_CP026993.1"/>
</dbReference>
<dbReference type="EMBL" id="CP026993">
    <property type="protein sequence ID" value="QLH02353.1"/>
    <property type="molecule type" value="Genomic_DNA"/>
</dbReference>